<dbReference type="InParanoid" id="E8N4W8"/>
<dbReference type="SUPFAM" id="SSF56752">
    <property type="entry name" value="D-aminoacid aminotransferase-like PLP-dependent enzymes"/>
    <property type="match status" value="1"/>
</dbReference>
<dbReference type="Proteomes" id="UP000008922">
    <property type="component" value="Chromosome"/>
</dbReference>
<protein>
    <submittedName>
        <fullName evidence="2">Aminotransferase</fullName>
        <ecNumber evidence="2">2.6.1.-</ecNumber>
    </submittedName>
</protein>
<accession>E8N4W8</accession>
<dbReference type="PANTHER" id="PTHR42743:SF11">
    <property type="entry name" value="AMINODEOXYCHORISMATE LYASE"/>
    <property type="match status" value="1"/>
</dbReference>
<name>E8N4W8_ANATU</name>
<keyword evidence="3" id="KW-1185">Reference proteome</keyword>
<dbReference type="RefSeq" id="WP_013559864.1">
    <property type="nucleotide sequence ID" value="NC_014960.1"/>
</dbReference>
<dbReference type="STRING" id="926569.ANT_14540"/>
<dbReference type="GO" id="GO:0046394">
    <property type="term" value="P:carboxylic acid biosynthetic process"/>
    <property type="evidence" value="ECO:0007669"/>
    <property type="project" value="UniProtKB-ARBA"/>
</dbReference>
<sequence length="276" mass="31613">MSKIWGYRCTNNQLEKLLLPEQGEVDDLVRKYGEGVYTTLRTYHRNRVLFLKEHIYRLEHSAELSGVFLTVSEASVRDLIRALIQEANGKDIRIRLIVPFSSPETVIGMATFLTPPSMEDYRLGVAVETRRMHRDNPQAKVTEFIQKASEIRKQIGKEIHEVIMVDENGRLLEGLSSNFFAVHQGKVWTAGQGVLPGITRELVLKCVQELNLPLNLEGFPYQRLYEIEEAFLTSTSRGVLPVRKIDQYTVPQTPGKITTTLSTRFQERLNQLLEEV</sequence>
<evidence type="ECO:0000313" key="2">
    <source>
        <dbReference type="EMBL" id="BAJ63482.1"/>
    </source>
</evidence>
<dbReference type="FunCoup" id="E8N4W8">
    <property type="interactions" value="54"/>
</dbReference>
<proteinExistence type="inferred from homology"/>
<keyword evidence="2" id="KW-0032">Aminotransferase</keyword>
<keyword evidence="2" id="KW-0808">Transferase</keyword>
<gene>
    <name evidence="2" type="ordered locus">ANT_14540</name>
</gene>
<dbReference type="InterPro" id="IPR050571">
    <property type="entry name" value="Class-IV_PLP-Dep_Aminotrnsfr"/>
</dbReference>
<comment type="similarity">
    <text evidence="1">Belongs to the class-IV pyridoxal-phosphate-dependent aminotransferase family.</text>
</comment>
<dbReference type="HOGENOM" id="CLU_1007015_0_0_0"/>
<dbReference type="EC" id="2.6.1.-" evidence="2"/>
<dbReference type="GO" id="GO:0008483">
    <property type="term" value="F:transaminase activity"/>
    <property type="evidence" value="ECO:0007669"/>
    <property type="project" value="UniProtKB-KW"/>
</dbReference>
<organism evidence="2 3">
    <name type="scientific">Anaerolinea thermophila (strain DSM 14523 / JCM 11388 / NBRC 100420 / UNI-1)</name>
    <dbReference type="NCBI Taxonomy" id="926569"/>
    <lineage>
        <taxon>Bacteria</taxon>
        <taxon>Bacillati</taxon>
        <taxon>Chloroflexota</taxon>
        <taxon>Anaerolineae</taxon>
        <taxon>Anaerolineales</taxon>
        <taxon>Anaerolineaceae</taxon>
        <taxon>Anaerolinea</taxon>
    </lineage>
</organism>
<dbReference type="InterPro" id="IPR036038">
    <property type="entry name" value="Aminotransferase-like"/>
</dbReference>
<dbReference type="CDD" id="cd00449">
    <property type="entry name" value="PLPDE_IV"/>
    <property type="match status" value="1"/>
</dbReference>
<dbReference type="Gene3D" id="3.30.470.10">
    <property type="match status" value="1"/>
</dbReference>
<reference evidence="2 3" key="1">
    <citation type="submission" date="2010-12" db="EMBL/GenBank/DDBJ databases">
        <title>Whole genome sequence of Anaerolinea thermophila UNI-1.</title>
        <authorList>
            <person name="Narita-Yamada S."/>
            <person name="Kishi E."/>
            <person name="Watanabe Y."/>
            <person name="Takasaki K."/>
            <person name="Ankai A."/>
            <person name="Oguchi A."/>
            <person name="Fukui S."/>
            <person name="Takahashi M."/>
            <person name="Yashiro I."/>
            <person name="Hosoyama A."/>
            <person name="Sekiguchi Y."/>
            <person name="Hanada S."/>
            <person name="Fujita N."/>
        </authorList>
    </citation>
    <scope>NUCLEOTIDE SEQUENCE [LARGE SCALE GENOMIC DNA]</scope>
    <source>
        <strain evidence="3">DSM 14523 / JCM 11388 / NBRC 100420 / UNI-1</strain>
    </source>
</reference>
<dbReference type="InterPro" id="IPR043132">
    <property type="entry name" value="BCAT-like_C"/>
</dbReference>
<dbReference type="EMBL" id="AP012029">
    <property type="protein sequence ID" value="BAJ63482.1"/>
    <property type="molecule type" value="Genomic_DNA"/>
</dbReference>
<dbReference type="InterPro" id="IPR001544">
    <property type="entry name" value="Aminotrans_IV"/>
</dbReference>
<dbReference type="Gene3D" id="3.20.10.10">
    <property type="entry name" value="D-amino Acid Aminotransferase, subunit A, domain 2"/>
    <property type="match status" value="1"/>
</dbReference>
<dbReference type="Pfam" id="PF01063">
    <property type="entry name" value="Aminotran_4"/>
    <property type="match status" value="1"/>
</dbReference>
<dbReference type="InterPro" id="IPR043131">
    <property type="entry name" value="BCAT-like_N"/>
</dbReference>
<dbReference type="AlphaFoldDB" id="E8N4W8"/>
<dbReference type="eggNOG" id="COG0115">
    <property type="taxonomic scope" value="Bacteria"/>
</dbReference>
<evidence type="ECO:0000313" key="3">
    <source>
        <dbReference type="Proteomes" id="UP000008922"/>
    </source>
</evidence>
<dbReference type="KEGG" id="atm:ANT_14540"/>
<evidence type="ECO:0000256" key="1">
    <source>
        <dbReference type="ARBA" id="ARBA00009320"/>
    </source>
</evidence>
<dbReference type="PANTHER" id="PTHR42743">
    <property type="entry name" value="AMINO-ACID AMINOTRANSFERASE"/>
    <property type="match status" value="1"/>
</dbReference>